<comment type="similarity">
    <text evidence="2">Belongs to the SAICAR synthetase family.</text>
</comment>
<dbReference type="InterPro" id="IPR028923">
    <property type="entry name" value="SAICAR_synt/ADE2_N"/>
</dbReference>
<keyword evidence="7" id="KW-0658">Purine biosynthesis</keyword>
<dbReference type="EC" id="6.3.2.6" evidence="3"/>
<keyword evidence="5" id="KW-0436">Ligase</keyword>
<accession>A0A511KE29</accession>
<comment type="pathway">
    <text evidence="1">Purine metabolism; IMP biosynthesis via de novo pathway; 5-amino-1-(5-phospho-D-ribosyl)imidazole-4-carboxamide from 5-amino-1-(5-phospho-D-ribosyl)imidazole-4-carboxylate: step 1/2.</text>
</comment>
<dbReference type="GO" id="GO:0005737">
    <property type="term" value="C:cytoplasm"/>
    <property type="evidence" value="ECO:0007669"/>
    <property type="project" value="TreeGrafter"/>
</dbReference>
<dbReference type="PROSITE" id="PS01057">
    <property type="entry name" value="SAICAR_SYNTHETASE_1"/>
    <property type="match status" value="1"/>
</dbReference>
<dbReference type="GO" id="GO:0035556">
    <property type="term" value="P:intracellular signal transduction"/>
    <property type="evidence" value="ECO:0007669"/>
    <property type="project" value="InterPro"/>
</dbReference>
<dbReference type="UniPathway" id="UPA00074">
    <property type="reaction ID" value="UER00131"/>
</dbReference>
<dbReference type="InterPro" id="IPR001711">
    <property type="entry name" value="PLipase_C_Pinositol-sp_Y"/>
</dbReference>
<keyword evidence="8" id="KW-0067">ATP-binding</keyword>
<organism evidence="11 12">
    <name type="scientific">Rhodotorula toruloides</name>
    <name type="common">Yeast</name>
    <name type="synonym">Rhodosporidium toruloides</name>
    <dbReference type="NCBI Taxonomy" id="5286"/>
    <lineage>
        <taxon>Eukaryota</taxon>
        <taxon>Fungi</taxon>
        <taxon>Dikarya</taxon>
        <taxon>Basidiomycota</taxon>
        <taxon>Pucciniomycotina</taxon>
        <taxon>Microbotryomycetes</taxon>
        <taxon>Sporidiobolales</taxon>
        <taxon>Sporidiobolaceae</taxon>
        <taxon>Rhodotorula</taxon>
    </lineage>
</organism>
<protein>
    <recommendedName>
        <fullName evidence="4">Phosphoribosylaminoimidazole-succinocarboxamide synthase</fullName>
        <ecNumber evidence="3">6.3.2.6</ecNumber>
    </recommendedName>
    <alternativeName>
        <fullName evidence="9">SAICAR synthetase</fullName>
    </alternativeName>
</protein>
<gene>
    <name evidence="11" type="ORF">Rt10032_c06g2647</name>
</gene>
<dbReference type="InterPro" id="IPR001636">
    <property type="entry name" value="SAICAR_synth"/>
</dbReference>
<dbReference type="FunFam" id="3.30.200.20:FF:000392">
    <property type="entry name" value="Phosphoribosylaminoimidazole-succinocarboxamide synthase"/>
    <property type="match status" value="1"/>
</dbReference>
<dbReference type="GO" id="GO:0004639">
    <property type="term" value="F:phosphoribosylaminoimidazolesuccinocarboxamide synthase activity"/>
    <property type="evidence" value="ECO:0007669"/>
    <property type="project" value="UniProtKB-EC"/>
</dbReference>
<evidence type="ECO:0000256" key="3">
    <source>
        <dbReference type="ARBA" id="ARBA00012217"/>
    </source>
</evidence>
<evidence type="ECO:0000256" key="7">
    <source>
        <dbReference type="ARBA" id="ARBA00022755"/>
    </source>
</evidence>
<evidence type="ECO:0000259" key="10">
    <source>
        <dbReference type="PROSITE" id="PS50008"/>
    </source>
</evidence>
<evidence type="ECO:0000256" key="4">
    <source>
        <dbReference type="ARBA" id="ARBA00016460"/>
    </source>
</evidence>
<dbReference type="NCBIfam" id="NF010568">
    <property type="entry name" value="PRK13961.1"/>
    <property type="match status" value="1"/>
</dbReference>
<evidence type="ECO:0000313" key="11">
    <source>
        <dbReference type="EMBL" id="GEM08630.1"/>
    </source>
</evidence>
<comment type="caution">
    <text evidence="11">The sequence shown here is derived from an EMBL/GenBank/DDBJ whole genome shotgun (WGS) entry which is preliminary data.</text>
</comment>
<dbReference type="CDD" id="cd01414">
    <property type="entry name" value="SAICAR_synt_Sc"/>
    <property type="match status" value="1"/>
</dbReference>
<dbReference type="EMBL" id="BJWK01000006">
    <property type="protein sequence ID" value="GEM08630.1"/>
    <property type="molecule type" value="Genomic_DNA"/>
</dbReference>
<sequence length="340" mass="37703">MEVNRHPTLPLSSPARSAQMSTALLQTDCPTLKLLARGKVRDIYEVEEDKSGLLFVATDRVSAFDVIMKTGIPNKGKLLTQLSLFFFDYLSKAPETKHIPNHVITSKIEEMPAQVQKYRDQLEGRSIWVRRATVLPVEAIVRGYITGSAWAEYQKTGTMHDIKLPEGLRESSKFHPPLFTPSTKAEVGDKDINIHPNELPKHLPDPSLAEPLQQYALALYSTAAAHSLSRGLILADTKFEFGLLPASTPGGKPILAIVDECLTPDSSRFWPAEQWAEGNKMVGFDKQFLREWLKSGGGGFGKKGGGIDEDPVDIPQDIVQATWSKYEEAFEKLTGKKFVA</sequence>
<dbReference type="PANTHER" id="PTHR43700">
    <property type="entry name" value="PHOSPHORIBOSYLAMINOIMIDAZOLE-SUCCINOCARBOXAMIDE SYNTHASE"/>
    <property type="match status" value="1"/>
</dbReference>
<reference evidence="11 12" key="1">
    <citation type="submission" date="2019-07" db="EMBL/GenBank/DDBJ databases">
        <title>Rhodotorula toruloides NBRC10032 genome sequencing.</title>
        <authorList>
            <person name="Shida Y."/>
            <person name="Takaku H."/>
            <person name="Ogasawara W."/>
            <person name="Mori K."/>
        </authorList>
    </citation>
    <scope>NUCLEOTIDE SEQUENCE [LARGE SCALE GENOMIC DNA]</scope>
    <source>
        <strain evidence="11 12">NBRC10032</strain>
    </source>
</reference>
<dbReference type="PROSITE" id="PS01058">
    <property type="entry name" value="SAICAR_SYNTHETASE_2"/>
    <property type="match status" value="1"/>
</dbReference>
<dbReference type="PROSITE" id="PS50008">
    <property type="entry name" value="PIPLC_Y_DOMAIN"/>
    <property type="match status" value="1"/>
</dbReference>
<dbReference type="Pfam" id="PF01259">
    <property type="entry name" value="SAICAR_synt"/>
    <property type="match status" value="1"/>
</dbReference>
<dbReference type="Gene3D" id="3.30.200.20">
    <property type="entry name" value="Phosphorylase Kinase, domain 1"/>
    <property type="match status" value="1"/>
</dbReference>
<evidence type="ECO:0000313" key="12">
    <source>
        <dbReference type="Proteomes" id="UP000321518"/>
    </source>
</evidence>
<evidence type="ECO:0000256" key="1">
    <source>
        <dbReference type="ARBA" id="ARBA00004672"/>
    </source>
</evidence>
<evidence type="ECO:0000256" key="8">
    <source>
        <dbReference type="ARBA" id="ARBA00022840"/>
    </source>
</evidence>
<evidence type="ECO:0000256" key="5">
    <source>
        <dbReference type="ARBA" id="ARBA00022598"/>
    </source>
</evidence>
<dbReference type="GO" id="GO:0005524">
    <property type="term" value="F:ATP binding"/>
    <property type="evidence" value="ECO:0007669"/>
    <property type="project" value="UniProtKB-KW"/>
</dbReference>
<dbReference type="SUPFAM" id="SSF56104">
    <property type="entry name" value="SAICAR synthase-like"/>
    <property type="match status" value="1"/>
</dbReference>
<dbReference type="HAMAP" id="MF_00137">
    <property type="entry name" value="SAICAR_synth"/>
    <property type="match status" value="1"/>
</dbReference>
<dbReference type="Gene3D" id="3.30.470.20">
    <property type="entry name" value="ATP-grasp fold, B domain"/>
    <property type="match status" value="1"/>
</dbReference>
<dbReference type="Proteomes" id="UP000321518">
    <property type="component" value="Unassembled WGS sequence"/>
</dbReference>
<dbReference type="GO" id="GO:0006189">
    <property type="term" value="P:'de novo' IMP biosynthetic process"/>
    <property type="evidence" value="ECO:0007669"/>
    <property type="project" value="UniProtKB-UniPathway"/>
</dbReference>
<dbReference type="NCBIfam" id="TIGR00081">
    <property type="entry name" value="purC"/>
    <property type="match status" value="1"/>
</dbReference>
<dbReference type="GO" id="GO:0006629">
    <property type="term" value="P:lipid metabolic process"/>
    <property type="evidence" value="ECO:0007669"/>
    <property type="project" value="InterPro"/>
</dbReference>
<feature type="domain" description="PI-PLC Y-box" evidence="10">
    <location>
        <begin position="265"/>
        <end position="305"/>
    </location>
</feature>
<dbReference type="PANTHER" id="PTHR43700:SF1">
    <property type="entry name" value="PHOSPHORIBOSYLAMINOIMIDAZOLE-SUCCINOCARBOXAMIDE SYNTHASE"/>
    <property type="match status" value="1"/>
</dbReference>
<dbReference type="GO" id="GO:0004435">
    <property type="term" value="F:phosphatidylinositol-4,5-bisphosphate phospholipase C activity"/>
    <property type="evidence" value="ECO:0007669"/>
    <property type="project" value="InterPro"/>
</dbReference>
<evidence type="ECO:0000256" key="9">
    <source>
        <dbReference type="ARBA" id="ARBA00030409"/>
    </source>
</evidence>
<name>A0A511KE29_RHOTO</name>
<dbReference type="OrthoDB" id="9991235at2759"/>
<dbReference type="InterPro" id="IPR018236">
    <property type="entry name" value="SAICAR_synthetase_CS"/>
</dbReference>
<dbReference type="AlphaFoldDB" id="A0A511KE29"/>
<evidence type="ECO:0000256" key="6">
    <source>
        <dbReference type="ARBA" id="ARBA00022741"/>
    </source>
</evidence>
<keyword evidence="6" id="KW-0547">Nucleotide-binding</keyword>
<evidence type="ECO:0000256" key="2">
    <source>
        <dbReference type="ARBA" id="ARBA00010190"/>
    </source>
</evidence>
<proteinExistence type="inferred from homology"/>